<accession>A0ABT6F4S0</accession>
<feature type="region of interest" description="Disordered" evidence="1">
    <location>
        <begin position="267"/>
        <end position="289"/>
    </location>
</feature>
<protein>
    <submittedName>
        <fullName evidence="2">Uncharacterized protein</fullName>
    </submittedName>
</protein>
<dbReference type="EMBL" id="JARRAG010000001">
    <property type="protein sequence ID" value="MDG3002580.1"/>
    <property type="molecule type" value="Genomic_DNA"/>
</dbReference>
<evidence type="ECO:0000256" key="1">
    <source>
        <dbReference type="SAM" id="MobiDB-lite"/>
    </source>
</evidence>
<dbReference type="Proteomes" id="UP001216907">
    <property type="component" value="Unassembled WGS sequence"/>
</dbReference>
<evidence type="ECO:0000313" key="2">
    <source>
        <dbReference type="EMBL" id="MDG3002580.1"/>
    </source>
</evidence>
<reference evidence="2 3" key="1">
    <citation type="submission" date="2023-03" db="EMBL/GenBank/DDBJ databases">
        <title>Paludisphaera mucosa sp. nov. a novel planctomycete from northern fen.</title>
        <authorList>
            <person name="Ivanova A."/>
        </authorList>
    </citation>
    <scope>NUCLEOTIDE SEQUENCE [LARGE SCALE GENOMIC DNA]</scope>
    <source>
        <strain evidence="2 3">Pla2</strain>
    </source>
</reference>
<feature type="region of interest" description="Disordered" evidence="1">
    <location>
        <begin position="201"/>
        <end position="240"/>
    </location>
</feature>
<organism evidence="2 3">
    <name type="scientific">Paludisphaera mucosa</name>
    <dbReference type="NCBI Taxonomy" id="3030827"/>
    <lineage>
        <taxon>Bacteria</taxon>
        <taxon>Pseudomonadati</taxon>
        <taxon>Planctomycetota</taxon>
        <taxon>Planctomycetia</taxon>
        <taxon>Isosphaerales</taxon>
        <taxon>Isosphaeraceae</taxon>
        <taxon>Paludisphaera</taxon>
    </lineage>
</organism>
<name>A0ABT6F4S0_9BACT</name>
<comment type="caution">
    <text evidence="2">The sequence shown here is derived from an EMBL/GenBank/DDBJ whole genome shotgun (WGS) entry which is preliminary data.</text>
</comment>
<evidence type="ECO:0000313" key="3">
    <source>
        <dbReference type="Proteomes" id="UP001216907"/>
    </source>
</evidence>
<keyword evidence="3" id="KW-1185">Reference proteome</keyword>
<gene>
    <name evidence="2" type="ORF">PZE19_02165</name>
</gene>
<feature type="compositionally biased region" description="Basic and acidic residues" evidence="1">
    <location>
        <begin position="267"/>
        <end position="283"/>
    </location>
</feature>
<proteinExistence type="predicted"/>
<dbReference type="RefSeq" id="WP_277858944.1">
    <property type="nucleotide sequence ID" value="NZ_JARRAG010000001.1"/>
</dbReference>
<sequence length="289" mass="33243">MLSLVFSVALMGQVGDYAVRYDEVRDATAESLDVRGVHYGNENDLQIGLSFHRYYRGRSRPPLRDEDDVDFMVFSRSTTWQFLKFNDAALLYDDVRMPLRATDKDQEVVNGGVSEIFVYRMTLGRLKEIAASRTVKLAIGTTSFTIPEASKALLREYLDHLGVSSEAARALEERKARAKAEMRAEEERRRDEQVRAQREAARRLAEADREEARRQVEAEEAEVRRRAEAEKAKHDDDAARKDIAMAERFIKIKKPKAAEEYLKKALDRKPSDEVRKKAEELSKKISQQK</sequence>